<reference evidence="1" key="1">
    <citation type="submission" date="2023-04" db="EMBL/GenBank/DDBJ databases">
        <title>Phytophthora fragariaefolia NBRC 109709.</title>
        <authorList>
            <person name="Ichikawa N."/>
            <person name="Sato H."/>
            <person name="Tonouchi N."/>
        </authorList>
    </citation>
    <scope>NUCLEOTIDE SEQUENCE</scope>
    <source>
        <strain evidence="1">NBRC 109709</strain>
    </source>
</reference>
<dbReference type="AlphaFoldDB" id="A0A9W6YK65"/>
<dbReference type="EMBL" id="BSXT01010523">
    <property type="protein sequence ID" value="GMF80532.1"/>
    <property type="molecule type" value="Genomic_DNA"/>
</dbReference>
<keyword evidence="2" id="KW-1185">Reference proteome</keyword>
<sequence length="259" mass="29619">MATSTAQFEADADVVMQTANQPVLEFIKAPMLHSWRHDALVKWKLARDEYEETFCQRCLESKERPEVAMKPVKSSIARELLEVICLYELRKTVDSVSSEVLLMLIKQRIGTVKNEQVPDLDELFKRSLKIDLKEDDIDARVLKYYRGFSTIIKNIGLGKILGVGEPDAEGFADRMKLRCTILIDNLEPRTVCEDVKRYCKYECKEAKRNGFMLFNIIKEKARAQHKYCSGATHSSNLHISATCTNGYIQVGHMQCGHHS</sequence>
<evidence type="ECO:0000313" key="1">
    <source>
        <dbReference type="EMBL" id="GMF80532.1"/>
    </source>
</evidence>
<evidence type="ECO:0000313" key="2">
    <source>
        <dbReference type="Proteomes" id="UP001165121"/>
    </source>
</evidence>
<accession>A0A9W6YK65</accession>
<protein>
    <submittedName>
        <fullName evidence="1">Unnamed protein product</fullName>
    </submittedName>
</protein>
<dbReference type="Proteomes" id="UP001165121">
    <property type="component" value="Unassembled WGS sequence"/>
</dbReference>
<comment type="caution">
    <text evidence="1">The sequence shown here is derived from an EMBL/GenBank/DDBJ whole genome shotgun (WGS) entry which is preliminary data.</text>
</comment>
<gene>
    <name evidence="1" type="ORF">Pfra01_002866200</name>
</gene>
<name>A0A9W6YK65_9STRA</name>
<organism evidence="1 2">
    <name type="scientific">Phytophthora fragariaefolia</name>
    <dbReference type="NCBI Taxonomy" id="1490495"/>
    <lineage>
        <taxon>Eukaryota</taxon>
        <taxon>Sar</taxon>
        <taxon>Stramenopiles</taxon>
        <taxon>Oomycota</taxon>
        <taxon>Peronosporomycetes</taxon>
        <taxon>Peronosporales</taxon>
        <taxon>Peronosporaceae</taxon>
        <taxon>Phytophthora</taxon>
    </lineage>
</organism>
<dbReference type="OrthoDB" id="114721at2759"/>
<proteinExistence type="predicted"/>